<reference evidence="4" key="1">
    <citation type="journal article" date="2019" name="Int. J. Syst. Evol. Microbiol.">
        <title>The Global Catalogue of Microorganisms (GCM) 10K type strain sequencing project: providing services to taxonomists for standard genome sequencing and annotation.</title>
        <authorList>
            <consortium name="The Broad Institute Genomics Platform"/>
            <consortium name="The Broad Institute Genome Sequencing Center for Infectious Disease"/>
            <person name="Wu L."/>
            <person name="Ma J."/>
        </authorList>
    </citation>
    <scope>NUCLEOTIDE SEQUENCE [LARGE SCALE GENOMIC DNA]</scope>
    <source>
        <strain evidence="4">CGMCC 1.15772</strain>
    </source>
</reference>
<keyword evidence="4" id="KW-1185">Reference proteome</keyword>
<feature type="domain" description="DUF4062" evidence="2">
    <location>
        <begin position="17"/>
        <end position="97"/>
    </location>
</feature>
<dbReference type="Gene3D" id="3.40.50.300">
    <property type="entry name" value="P-loop containing nucleotide triphosphate hydrolases"/>
    <property type="match status" value="1"/>
</dbReference>
<dbReference type="RefSeq" id="WP_262872388.1">
    <property type="nucleotide sequence ID" value="NZ_BAABKW010000008.1"/>
</dbReference>
<dbReference type="SUPFAM" id="SSF52540">
    <property type="entry name" value="P-loop containing nucleoside triphosphate hydrolases"/>
    <property type="match status" value="1"/>
</dbReference>
<evidence type="ECO:0000259" key="2">
    <source>
        <dbReference type="Pfam" id="PF13271"/>
    </source>
</evidence>
<gene>
    <name evidence="3" type="ORF">ACFQRL_00560</name>
</gene>
<accession>A0ABW2HAH3</accession>
<dbReference type="InterPro" id="IPR002182">
    <property type="entry name" value="NB-ARC"/>
</dbReference>
<dbReference type="EMBL" id="JBHTBE010000001">
    <property type="protein sequence ID" value="MFC7267440.1"/>
    <property type="molecule type" value="Genomic_DNA"/>
</dbReference>
<dbReference type="Pfam" id="PF00931">
    <property type="entry name" value="NB-ARC"/>
    <property type="match status" value="1"/>
</dbReference>
<evidence type="ECO:0000313" key="4">
    <source>
        <dbReference type="Proteomes" id="UP001596507"/>
    </source>
</evidence>
<comment type="caution">
    <text evidence="3">The sequence shown here is derived from an EMBL/GenBank/DDBJ whole genome shotgun (WGS) entry which is preliminary data.</text>
</comment>
<dbReference type="InterPro" id="IPR027417">
    <property type="entry name" value="P-loop_NTPase"/>
</dbReference>
<dbReference type="PANTHER" id="PTHR47691">
    <property type="entry name" value="REGULATOR-RELATED"/>
    <property type="match status" value="1"/>
</dbReference>
<dbReference type="Gene3D" id="1.25.40.10">
    <property type="entry name" value="Tetratricopeptide repeat domain"/>
    <property type="match status" value="1"/>
</dbReference>
<evidence type="ECO:0000313" key="3">
    <source>
        <dbReference type="EMBL" id="MFC7267440.1"/>
    </source>
</evidence>
<feature type="domain" description="NB-ARC" evidence="1">
    <location>
        <begin position="189"/>
        <end position="315"/>
    </location>
</feature>
<dbReference type="PRINTS" id="PR00364">
    <property type="entry name" value="DISEASERSIST"/>
</dbReference>
<evidence type="ECO:0000259" key="1">
    <source>
        <dbReference type="Pfam" id="PF00931"/>
    </source>
</evidence>
<proteinExistence type="predicted"/>
<dbReference type="PANTHER" id="PTHR47691:SF3">
    <property type="entry name" value="HTH-TYPE TRANSCRIPTIONAL REGULATOR RV0890C-RELATED"/>
    <property type="match status" value="1"/>
</dbReference>
<dbReference type="SUPFAM" id="SSF48452">
    <property type="entry name" value="TPR-like"/>
    <property type="match status" value="1"/>
</dbReference>
<dbReference type="InterPro" id="IPR011990">
    <property type="entry name" value="TPR-like_helical_dom_sf"/>
</dbReference>
<sequence length="870" mass="94765">MAGGFEPVIRTPDQRIRVFVSSTLRELADERRAVRRAIEAMHLAPVMFELGARPHPPRELYRSYLDQSDVFVGIYWESYGWIAPDEQISGLEDEYVLAPREMPKLIYIKASDRREERLAALIDRIRSDDTAAYLPFDDADELQGRIADDLAVLLAERFEQSRQPEPVEGAAASLVSRVPVPYTTTIGREQDIARVRQLLAGGDHRVVSLIGPGGIGKSRLGIEVAYATEDLFPDGIYFVALEGVLEPGLLLPTIAYSLGIRDNGEAALEERISRALAGRRVLLVLDNFEQIVDAAPVLVRLYTVAPDAAFLVTSRVVLRIRGEQVYDVAALTTPAGTGRVPAARSSAVALFVDRAEAAKPGFCLTDENADDIVDICRRLEGLPLAIELAAAKVRLLGTRGIAQRLEKSLPLLTAAVRDLPERHRTMRATIEWSLSLLVPEHRALLEDLGVFARRFTLDAVEAIGAGRVWDGTAIDGIAALVDGSLVKQEEIGGRPVLSLLAIVREYAVGRLKDGGDADRMRAAHADHYRALVTRLAPALRGEGQAEAVEQLGLELTNLRAAARHLVFTDRLDDAGDFAWSMLIYWWIAGFFAEVRVWMLELLEKESPISQHTRAVAWFFTLWGELWQHPSQQVIAGLGECVRLFRESGDDDAAAMTQAARATARVQFPDGDADLAFEELTEATAKLHEIGNGWAEAITEVSLGRLAWLQGRTDEAMEHFDHAAGVAEAGQDLFTQSVAGNQRARLQLMRGETDAAAAGFARTLVLSVRLHHDEGVAYGLEGLCAVAAARGEAWRAGALSTAAGSIRHRIGFFDVEAFTVHTPHLKAVRESDPSALAAGEAAGAELSVAEAIAVALPDQARAGLGDALAHW</sequence>
<dbReference type="Proteomes" id="UP001596507">
    <property type="component" value="Unassembled WGS sequence"/>
</dbReference>
<protein>
    <submittedName>
        <fullName evidence="3">DUF4062 domain-containing protein</fullName>
    </submittedName>
</protein>
<name>A0ABW2HAH3_9MICO</name>
<organism evidence="3 4">
    <name type="scientific">Microbacterium fluvii</name>
    <dbReference type="NCBI Taxonomy" id="415215"/>
    <lineage>
        <taxon>Bacteria</taxon>
        <taxon>Bacillati</taxon>
        <taxon>Actinomycetota</taxon>
        <taxon>Actinomycetes</taxon>
        <taxon>Micrococcales</taxon>
        <taxon>Microbacteriaceae</taxon>
        <taxon>Microbacterium</taxon>
    </lineage>
</organism>
<dbReference type="InterPro" id="IPR025139">
    <property type="entry name" value="DUF4062"/>
</dbReference>
<dbReference type="Pfam" id="PF13271">
    <property type="entry name" value="DUF4062"/>
    <property type="match status" value="1"/>
</dbReference>